<feature type="domain" description="Consortin N-terminal" evidence="3">
    <location>
        <begin position="84"/>
        <end position="124"/>
    </location>
</feature>
<organism evidence="4 5">
    <name type="scientific">Porites evermanni</name>
    <dbReference type="NCBI Taxonomy" id="104178"/>
    <lineage>
        <taxon>Eukaryota</taxon>
        <taxon>Metazoa</taxon>
        <taxon>Cnidaria</taxon>
        <taxon>Anthozoa</taxon>
        <taxon>Hexacorallia</taxon>
        <taxon>Scleractinia</taxon>
        <taxon>Fungiina</taxon>
        <taxon>Poritidae</taxon>
        <taxon>Porites</taxon>
    </lineage>
</organism>
<dbReference type="Pfam" id="PF22883">
    <property type="entry name" value="Consortin_N"/>
    <property type="match status" value="1"/>
</dbReference>
<gene>
    <name evidence="4" type="ORF">PEVE_00022051</name>
</gene>
<evidence type="ECO:0000256" key="1">
    <source>
        <dbReference type="SAM" id="MobiDB-lite"/>
    </source>
</evidence>
<keyword evidence="2" id="KW-1133">Transmembrane helix</keyword>
<sequence>MKNNTSENGENEEKKSADNFIAEDRSAEVDHNISEDDIKDVAEENSKLLEKPLTDQERQLLYDKGIKKKATLSMLFIVFWPVCEIAEIYSQLEDYENAVSFAQAEKLYYETSLINVSNEVQQEQEEPSGFKGSTGSVVQEKNTEDKLTQPDTKDDPQGNSAEARSANEYEKLAHMCLKQKNAQLALEYCGKAVKLRQSIYGEAHPITKRTLDLFTVIYAEMGKEQYSAAMQKFNETKESSEENADNTAQPPQTKISTAENSEGDVKSSADSRQSPVGESHQGEPSAATPDAQDNQENSYKIGITPGQAMFCFFLLTTAVAICVTLLCCHVSGTDPLTTYKYIVTRLKFYYYYYLRRAPSGNKYF</sequence>
<proteinExistence type="predicted"/>
<feature type="region of interest" description="Disordered" evidence="1">
    <location>
        <begin position="234"/>
        <end position="298"/>
    </location>
</feature>
<keyword evidence="5" id="KW-1185">Reference proteome</keyword>
<dbReference type="InterPro" id="IPR011990">
    <property type="entry name" value="TPR-like_helical_dom_sf"/>
</dbReference>
<comment type="caution">
    <text evidence="4">The sequence shown here is derived from an EMBL/GenBank/DDBJ whole genome shotgun (WGS) entry which is preliminary data.</text>
</comment>
<dbReference type="PANTHER" id="PTHR28581">
    <property type="entry name" value="CONSORTIN"/>
    <property type="match status" value="1"/>
</dbReference>
<feature type="transmembrane region" description="Helical" evidence="2">
    <location>
        <begin position="308"/>
        <end position="332"/>
    </location>
</feature>
<evidence type="ECO:0000259" key="3">
    <source>
        <dbReference type="Pfam" id="PF22883"/>
    </source>
</evidence>
<dbReference type="Pfam" id="PF13424">
    <property type="entry name" value="TPR_12"/>
    <property type="match status" value="1"/>
</dbReference>
<reference evidence="4 5" key="1">
    <citation type="submission" date="2022-05" db="EMBL/GenBank/DDBJ databases">
        <authorList>
            <consortium name="Genoscope - CEA"/>
            <person name="William W."/>
        </authorList>
    </citation>
    <scope>NUCLEOTIDE SEQUENCE [LARGE SCALE GENOMIC DNA]</scope>
</reference>
<protein>
    <recommendedName>
        <fullName evidence="3">Consortin N-terminal domain-containing protein</fullName>
    </recommendedName>
</protein>
<feature type="compositionally biased region" description="Polar residues" evidence="1">
    <location>
        <begin position="131"/>
        <end position="140"/>
    </location>
</feature>
<evidence type="ECO:0000256" key="2">
    <source>
        <dbReference type="SAM" id="Phobius"/>
    </source>
</evidence>
<name>A0ABN8M726_9CNID</name>
<dbReference type="SUPFAM" id="SSF48452">
    <property type="entry name" value="TPR-like"/>
    <property type="match status" value="1"/>
</dbReference>
<feature type="region of interest" description="Disordered" evidence="1">
    <location>
        <begin position="119"/>
        <end position="164"/>
    </location>
</feature>
<feature type="compositionally biased region" description="Basic and acidic residues" evidence="1">
    <location>
        <begin position="11"/>
        <end position="38"/>
    </location>
</feature>
<keyword evidence="2" id="KW-0812">Transmembrane</keyword>
<evidence type="ECO:0000313" key="5">
    <source>
        <dbReference type="Proteomes" id="UP001159427"/>
    </source>
</evidence>
<feature type="compositionally biased region" description="Polar residues" evidence="1">
    <location>
        <begin position="245"/>
        <end position="260"/>
    </location>
</feature>
<feature type="compositionally biased region" description="Basic and acidic residues" evidence="1">
    <location>
        <begin position="141"/>
        <end position="156"/>
    </location>
</feature>
<dbReference type="EMBL" id="CALNXI010000295">
    <property type="protein sequence ID" value="CAH3024238.1"/>
    <property type="molecule type" value="Genomic_DNA"/>
</dbReference>
<dbReference type="InterPro" id="IPR042318">
    <property type="entry name" value="Consortin"/>
</dbReference>
<keyword evidence="2" id="KW-0472">Membrane</keyword>
<dbReference type="Proteomes" id="UP001159427">
    <property type="component" value="Unassembled WGS sequence"/>
</dbReference>
<evidence type="ECO:0000313" key="4">
    <source>
        <dbReference type="EMBL" id="CAH3024238.1"/>
    </source>
</evidence>
<dbReference type="InterPro" id="IPR054132">
    <property type="entry name" value="Consortin_N"/>
</dbReference>
<accession>A0ABN8M726</accession>
<feature type="region of interest" description="Disordered" evidence="1">
    <location>
        <begin position="1"/>
        <end position="38"/>
    </location>
</feature>
<dbReference type="PANTHER" id="PTHR28581:SF2">
    <property type="entry name" value="NUTRITIONALLY-REGULATED ADIPOSE AND CARDIAC ENRICHED PROTEIN HOMOLOG ISOFORM X1"/>
    <property type="match status" value="1"/>
</dbReference>
<dbReference type="Gene3D" id="1.25.40.10">
    <property type="entry name" value="Tetratricopeptide repeat domain"/>
    <property type="match status" value="1"/>
</dbReference>